<dbReference type="RefSeq" id="WP_191099992.1">
    <property type="nucleotide sequence ID" value="NZ_JACXXF010000005.1"/>
</dbReference>
<dbReference type="EMBL" id="JACXXH010000004">
    <property type="protein sequence ID" value="MBD3863496.1"/>
    <property type="molecule type" value="Genomic_DNA"/>
</dbReference>
<gene>
    <name evidence="1" type="ORF">IEG06_08530</name>
</gene>
<name>A0ABR8LTK2_9FLAO</name>
<keyword evidence="2" id="KW-1185">Reference proteome</keyword>
<evidence type="ECO:0000313" key="1">
    <source>
        <dbReference type="EMBL" id="MBD3863496.1"/>
    </source>
</evidence>
<comment type="caution">
    <text evidence="1">The sequence shown here is derived from an EMBL/GenBank/DDBJ whole genome shotgun (WGS) entry which is preliminary data.</text>
</comment>
<dbReference type="Proteomes" id="UP000627521">
    <property type="component" value="Unassembled WGS sequence"/>
</dbReference>
<reference evidence="1 2" key="1">
    <citation type="submission" date="2020-09" db="EMBL/GenBank/DDBJ databases">
        <title>Bacillus nautilus sp. nov., Chryseoglobus crepusculi sp. nov, and Psychrobacter noctis sp. nov., isolated from deep-sea sponges from the equatorial Atlantic.</title>
        <authorList>
            <person name="Stennett H.L."/>
            <person name="Williams S.E."/>
        </authorList>
    </citation>
    <scope>NUCLEOTIDE SEQUENCE [LARGE SCALE GENOMIC DNA]</scope>
    <source>
        <strain evidence="1 2">28M-24</strain>
    </source>
</reference>
<accession>A0ABR8LTK2</accession>
<protein>
    <submittedName>
        <fullName evidence="1">Uncharacterized protein</fullName>
    </submittedName>
</protein>
<organism evidence="1 2">
    <name type="scientific">Olleya marilimosa</name>
    <dbReference type="NCBI Taxonomy" id="272164"/>
    <lineage>
        <taxon>Bacteria</taxon>
        <taxon>Pseudomonadati</taxon>
        <taxon>Bacteroidota</taxon>
        <taxon>Flavobacteriia</taxon>
        <taxon>Flavobacteriales</taxon>
        <taxon>Flavobacteriaceae</taxon>
    </lineage>
</organism>
<proteinExistence type="predicted"/>
<sequence>MIENLNDLHNLLFKELNLTFHELENSNLISELNPDLLDYAMNFGSSIPKNNHQDHLEIQQNRTNSELTNFISENSGNWNIAVHKKTNELYTNEHWLYTESNLSDYRKLNFGIEECLISFSLQELYFAFCENEIEVKSELNLIPIWTDKRYSSKERTHSFLYDSEFKALKFIHSENNFEKIAFIE</sequence>
<evidence type="ECO:0000313" key="2">
    <source>
        <dbReference type="Proteomes" id="UP000627521"/>
    </source>
</evidence>